<dbReference type="SUPFAM" id="SSF56801">
    <property type="entry name" value="Acetyl-CoA synthetase-like"/>
    <property type="match status" value="1"/>
</dbReference>
<protein>
    <submittedName>
        <fullName evidence="2">Acetyl-coenzyme A synthetase 2-like, mitochondrial</fullName>
        <ecNumber evidence="2">6.2.1.1</ecNumber>
    </submittedName>
</protein>
<dbReference type="PANTHER" id="PTHR24095:SF14">
    <property type="entry name" value="ACETYL-COENZYME A SYNTHETASE 1"/>
    <property type="match status" value="1"/>
</dbReference>
<gene>
    <name evidence="2" type="primary">ACSS1_1</name>
    <name evidence="2" type="ORF">OS493_036069</name>
</gene>
<proteinExistence type="predicted"/>
<accession>A0A9W9YUQ2</accession>
<comment type="caution">
    <text evidence="2">The sequence shown here is derived from an EMBL/GenBank/DDBJ whole genome shotgun (WGS) entry which is preliminary data.</text>
</comment>
<keyword evidence="2" id="KW-0436">Ligase</keyword>
<dbReference type="FunFam" id="3.30.300.30:FF:000004">
    <property type="entry name" value="Acetyl-coenzyme A synthetase"/>
    <property type="match status" value="1"/>
</dbReference>
<sequence>MDDVINVSGKRLGTAEIEDAMDNHKSVAETAVVGFPHPIKGEGIYAYAILKDDATISAEDLRKDLKALVRQKIGSFAVPEVIQVVSGLPKTRSGKIMRRILRKVAQGKPDELGDVSTLADPSVVEEIVRQHLELMQHVRAKRR</sequence>
<name>A0A9W9YUQ2_9CNID</name>
<dbReference type="InterPro" id="IPR045851">
    <property type="entry name" value="AMP-bd_C_sf"/>
</dbReference>
<dbReference type="EC" id="6.2.1.1" evidence="2"/>
<dbReference type="Pfam" id="PF13193">
    <property type="entry name" value="AMP-binding_C"/>
    <property type="match status" value="1"/>
</dbReference>
<dbReference type="GO" id="GO:0003987">
    <property type="term" value="F:acetate-CoA ligase activity"/>
    <property type="evidence" value="ECO:0007669"/>
    <property type="project" value="UniProtKB-EC"/>
</dbReference>
<dbReference type="GO" id="GO:0006085">
    <property type="term" value="P:acetyl-CoA biosynthetic process"/>
    <property type="evidence" value="ECO:0007669"/>
    <property type="project" value="TreeGrafter"/>
</dbReference>
<reference evidence="2" key="1">
    <citation type="submission" date="2023-01" db="EMBL/GenBank/DDBJ databases">
        <title>Genome assembly of the deep-sea coral Lophelia pertusa.</title>
        <authorList>
            <person name="Herrera S."/>
            <person name="Cordes E."/>
        </authorList>
    </citation>
    <scope>NUCLEOTIDE SEQUENCE</scope>
    <source>
        <strain evidence="2">USNM1676648</strain>
        <tissue evidence="2">Polyp</tissue>
    </source>
</reference>
<feature type="domain" description="AMP-binding enzyme C-terminal" evidence="1">
    <location>
        <begin position="16"/>
        <end position="95"/>
    </location>
</feature>
<dbReference type="OrthoDB" id="1706066at2759"/>
<organism evidence="2 3">
    <name type="scientific">Desmophyllum pertusum</name>
    <dbReference type="NCBI Taxonomy" id="174260"/>
    <lineage>
        <taxon>Eukaryota</taxon>
        <taxon>Metazoa</taxon>
        <taxon>Cnidaria</taxon>
        <taxon>Anthozoa</taxon>
        <taxon>Hexacorallia</taxon>
        <taxon>Scleractinia</taxon>
        <taxon>Caryophylliina</taxon>
        <taxon>Caryophylliidae</taxon>
        <taxon>Desmophyllum</taxon>
    </lineage>
</organism>
<dbReference type="GO" id="GO:0005739">
    <property type="term" value="C:mitochondrion"/>
    <property type="evidence" value="ECO:0007669"/>
    <property type="project" value="TreeGrafter"/>
</dbReference>
<dbReference type="InterPro" id="IPR025110">
    <property type="entry name" value="AMP-bd_C"/>
</dbReference>
<evidence type="ECO:0000259" key="1">
    <source>
        <dbReference type="Pfam" id="PF13193"/>
    </source>
</evidence>
<dbReference type="AlphaFoldDB" id="A0A9W9YUQ2"/>
<keyword evidence="3" id="KW-1185">Reference proteome</keyword>
<dbReference type="EMBL" id="MU826883">
    <property type="protein sequence ID" value="KAJ7369842.1"/>
    <property type="molecule type" value="Genomic_DNA"/>
</dbReference>
<dbReference type="Gene3D" id="3.30.300.30">
    <property type="match status" value="1"/>
</dbReference>
<dbReference type="PANTHER" id="PTHR24095">
    <property type="entry name" value="ACETYL-COENZYME A SYNTHETASE"/>
    <property type="match status" value="1"/>
</dbReference>
<evidence type="ECO:0000313" key="3">
    <source>
        <dbReference type="Proteomes" id="UP001163046"/>
    </source>
</evidence>
<evidence type="ECO:0000313" key="2">
    <source>
        <dbReference type="EMBL" id="KAJ7369842.1"/>
    </source>
</evidence>
<dbReference type="Proteomes" id="UP001163046">
    <property type="component" value="Unassembled WGS sequence"/>
</dbReference>